<dbReference type="Pfam" id="PF08557">
    <property type="entry name" value="Lipid_DES"/>
    <property type="match status" value="1"/>
</dbReference>
<dbReference type="Proteomes" id="UP000887560">
    <property type="component" value="Unplaced"/>
</dbReference>
<keyword evidence="4 10" id="KW-0812">Transmembrane</keyword>
<reference evidence="13" key="1">
    <citation type="submission" date="2022-11" db="UniProtKB">
        <authorList>
            <consortium name="WormBaseParasite"/>
        </authorList>
    </citation>
    <scope>IDENTIFICATION</scope>
</reference>
<keyword evidence="5 10" id="KW-1133">Transmembrane helix</keyword>
<sequence length="378" mass="43220">MGQTTSSNFEWSYTQEPHATRRKQILEKYPQVKQCFGVDESFKYVVVSMVIFQIFMAYLLRESSWLLICLQAYIVGGTISHSLTLAVHELSHNLGFGHEKILQNRILGFIANLPMCIPMSTSFKKYHLGVMVRMIDLYMGGQVSQPVKEHHRNLGSDVVDTDIPTEFEAKFFVGPIGKFVWLILQPVFYGLRPLSTYKKSVLDFELLNGFIQIIFNLAIIQFMGYKSFIYLIGGFLIGLGIHPLAAHFISDHYVFEAGQETYSYYGAINLVTFNVGYHVEHHDFPYVTGKNLPKISKIAPEFYQNLSIHKSWIGLFFDFIIDPKISLRSRVKRKVDPSLIQFYGAGNYATSYVHKFVASAISTLTRNSNNEISKNKNK</sequence>
<protein>
    <recommendedName>
        <fullName evidence="3">sphingolipid 4-desaturase</fullName>
        <ecNumber evidence="3">1.14.19.17</ecNumber>
    </recommendedName>
</protein>
<dbReference type="SMART" id="SM01269">
    <property type="entry name" value="Lipid_DES"/>
    <property type="match status" value="1"/>
</dbReference>
<feature type="transmembrane region" description="Helical" evidence="10">
    <location>
        <begin position="106"/>
        <end position="123"/>
    </location>
</feature>
<keyword evidence="7 9" id="KW-0443">Lipid metabolism</keyword>
<dbReference type="InterPro" id="IPR011388">
    <property type="entry name" value="DES1/DES2"/>
</dbReference>
<evidence type="ECO:0000256" key="8">
    <source>
        <dbReference type="ARBA" id="ARBA00023136"/>
    </source>
</evidence>
<dbReference type="WBParaSite" id="scf7180000423151.g10325">
    <property type="protein sequence ID" value="scf7180000423151.g10325"/>
    <property type="gene ID" value="scf7180000423151.g10325"/>
</dbReference>
<dbReference type="Pfam" id="PF00487">
    <property type="entry name" value="FA_desaturase"/>
    <property type="match status" value="1"/>
</dbReference>
<evidence type="ECO:0000256" key="1">
    <source>
        <dbReference type="ARBA" id="ARBA00004141"/>
    </source>
</evidence>
<evidence type="ECO:0000313" key="13">
    <source>
        <dbReference type="WBParaSite" id="scf7180000423151.g10325"/>
    </source>
</evidence>
<feature type="transmembrane region" description="Helical" evidence="10">
    <location>
        <begin position="201"/>
        <end position="222"/>
    </location>
</feature>
<dbReference type="PIRSF" id="PIRSF017228">
    <property type="entry name" value="Sphnglp_dlt4_des"/>
    <property type="match status" value="1"/>
</dbReference>
<evidence type="ECO:0000256" key="3">
    <source>
        <dbReference type="ARBA" id="ARBA00012021"/>
    </source>
</evidence>
<evidence type="ECO:0000256" key="10">
    <source>
        <dbReference type="SAM" id="Phobius"/>
    </source>
</evidence>
<feature type="domain" description="Sphingolipid delta4-desaturase N-terminal" evidence="11">
    <location>
        <begin position="4"/>
        <end position="42"/>
    </location>
</feature>
<dbReference type="GO" id="GO:0016020">
    <property type="term" value="C:membrane"/>
    <property type="evidence" value="ECO:0007669"/>
    <property type="project" value="UniProtKB-SubCell"/>
</dbReference>
<comment type="similarity">
    <text evidence="2 9">Belongs to the fatty acid desaturase type 1 family. DEGS subfamily.</text>
</comment>
<evidence type="ECO:0000313" key="12">
    <source>
        <dbReference type="Proteomes" id="UP000887560"/>
    </source>
</evidence>
<dbReference type="GO" id="GO:0046513">
    <property type="term" value="P:ceramide biosynthetic process"/>
    <property type="evidence" value="ECO:0007669"/>
    <property type="project" value="TreeGrafter"/>
</dbReference>
<name>A0A915P0W5_9BILA</name>
<dbReference type="EC" id="1.14.19.17" evidence="3"/>
<keyword evidence="12" id="KW-1185">Reference proteome</keyword>
<proteinExistence type="inferred from homology"/>
<evidence type="ECO:0000259" key="11">
    <source>
        <dbReference type="SMART" id="SM01269"/>
    </source>
</evidence>
<dbReference type="InterPro" id="IPR005804">
    <property type="entry name" value="FA_desaturase_dom"/>
</dbReference>
<organism evidence="12 13">
    <name type="scientific">Meloidogyne floridensis</name>
    <dbReference type="NCBI Taxonomy" id="298350"/>
    <lineage>
        <taxon>Eukaryota</taxon>
        <taxon>Metazoa</taxon>
        <taxon>Ecdysozoa</taxon>
        <taxon>Nematoda</taxon>
        <taxon>Chromadorea</taxon>
        <taxon>Rhabditida</taxon>
        <taxon>Tylenchina</taxon>
        <taxon>Tylenchomorpha</taxon>
        <taxon>Tylenchoidea</taxon>
        <taxon>Meloidogynidae</taxon>
        <taxon>Meloidogyninae</taxon>
        <taxon>Meloidogyne</taxon>
    </lineage>
</organism>
<evidence type="ECO:0000256" key="7">
    <source>
        <dbReference type="ARBA" id="ARBA00023098"/>
    </source>
</evidence>
<dbReference type="PANTHER" id="PTHR12879:SF8">
    <property type="entry name" value="SPHINGOLIPID DELTA(4)-DESATURASE DES1"/>
    <property type="match status" value="1"/>
</dbReference>
<evidence type="ECO:0000256" key="4">
    <source>
        <dbReference type="ARBA" id="ARBA00022692"/>
    </source>
</evidence>
<dbReference type="GO" id="GO:0042284">
    <property type="term" value="F:sphingolipid delta-4 desaturase activity"/>
    <property type="evidence" value="ECO:0007669"/>
    <property type="project" value="UniProtKB-UniRule"/>
</dbReference>
<keyword evidence="8 9" id="KW-0472">Membrane</keyword>
<evidence type="ECO:0000256" key="9">
    <source>
        <dbReference type="PIRNR" id="PIRNR017228"/>
    </source>
</evidence>
<evidence type="ECO:0000256" key="6">
    <source>
        <dbReference type="ARBA" id="ARBA00023002"/>
    </source>
</evidence>
<feature type="transmembrane region" description="Helical" evidence="10">
    <location>
        <begin position="65"/>
        <end position="86"/>
    </location>
</feature>
<dbReference type="CDD" id="cd03508">
    <property type="entry name" value="Delta4-sphingolipid-FADS-like"/>
    <property type="match status" value="1"/>
</dbReference>
<keyword evidence="6 9" id="KW-0560">Oxidoreductase</keyword>
<evidence type="ECO:0000256" key="5">
    <source>
        <dbReference type="ARBA" id="ARBA00022989"/>
    </source>
</evidence>
<comment type="subcellular location">
    <subcellularLocation>
        <location evidence="1">Membrane</location>
        <topology evidence="1">Multi-pass membrane protein</topology>
    </subcellularLocation>
</comment>
<accession>A0A915P0W5</accession>
<dbReference type="AlphaFoldDB" id="A0A915P0W5"/>
<dbReference type="PANTHER" id="PTHR12879">
    <property type="entry name" value="SPHINGOLIPID DELTA 4 DESATURASE/C-4 HYDROXYLASE PROTEIN DES2"/>
    <property type="match status" value="1"/>
</dbReference>
<dbReference type="InterPro" id="IPR013866">
    <property type="entry name" value="Sphingolipid_d4-desaturase_N"/>
</dbReference>
<evidence type="ECO:0000256" key="2">
    <source>
        <dbReference type="ARBA" id="ARBA00006146"/>
    </source>
</evidence>
<feature type="transmembrane region" description="Helical" evidence="10">
    <location>
        <begin position="228"/>
        <end position="249"/>
    </location>
</feature>